<keyword evidence="15 17" id="KW-0456">Lyase</keyword>
<dbReference type="GO" id="GO:0008652">
    <property type="term" value="P:amino acid biosynthetic process"/>
    <property type="evidence" value="ECO:0007669"/>
    <property type="project" value="UniProtKB-KW"/>
</dbReference>
<dbReference type="HAMAP" id="MF_00110">
    <property type="entry name" value="DHQ_synthase"/>
    <property type="match status" value="1"/>
</dbReference>
<dbReference type="CDD" id="cd08195">
    <property type="entry name" value="DHQS"/>
    <property type="match status" value="1"/>
</dbReference>
<dbReference type="Proteomes" id="UP000468735">
    <property type="component" value="Unassembled WGS sequence"/>
</dbReference>
<evidence type="ECO:0000256" key="7">
    <source>
        <dbReference type="ARBA" id="ARBA00017684"/>
    </source>
</evidence>
<evidence type="ECO:0000256" key="9">
    <source>
        <dbReference type="ARBA" id="ARBA00022605"/>
    </source>
</evidence>
<comment type="subcellular location">
    <subcellularLocation>
        <location evidence="3 17">Cytoplasm</location>
    </subcellularLocation>
</comment>
<dbReference type="FunFam" id="3.40.50.1970:FF:000012">
    <property type="entry name" value="3-dehydroquinate synthase"/>
    <property type="match status" value="1"/>
</dbReference>
<comment type="pathway">
    <text evidence="4 17">Metabolic intermediate biosynthesis; chorismate biosynthesis; chorismate from D-erythrose 4-phosphate and phosphoenolpyruvate: step 2/7.</text>
</comment>
<comment type="similarity">
    <text evidence="5 17">Belongs to the sugar phosphate cyclases superfamily. Dehydroquinate synthase family.</text>
</comment>
<dbReference type="EMBL" id="WBMT01000020">
    <property type="protein sequence ID" value="KAB2343082.1"/>
    <property type="molecule type" value="Genomic_DNA"/>
</dbReference>
<dbReference type="InterPro" id="IPR016037">
    <property type="entry name" value="DHQ_synth_AroB"/>
</dbReference>
<evidence type="ECO:0000256" key="8">
    <source>
        <dbReference type="ARBA" id="ARBA00022490"/>
    </source>
</evidence>
<evidence type="ECO:0000259" key="18">
    <source>
        <dbReference type="Pfam" id="PF01761"/>
    </source>
</evidence>
<dbReference type="GO" id="GO:0009423">
    <property type="term" value="P:chorismate biosynthetic process"/>
    <property type="evidence" value="ECO:0007669"/>
    <property type="project" value="UniProtKB-UniRule"/>
</dbReference>
<feature type="binding site" evidence="17">
    <location>
        <position position="183"/>
    </location>
    <ligand>
        <name>Zn(2+)</name>
        <dbReference type="ChEBI" id="CHEBI:29105"/>
    </ligand>
</feature>
<dbReference type="Gene3D" id="1.20.1090.10">
    <property type="entry name" value="Dehydroquinate synthase-like - alpha domain"/>
    <property type="match status" value="1"/>
</dbReference>
<evidence type="ECO:0000256" key="16">
    <source>
        <dbReference type="ARBA" id="ARBA00023285"/>
    </source>
</evidence>
<evidence type="ECO:0000256" key="3">
    <source>
        <dbReference type="ARBA" id="ARBA00004496"/>
    </source>
</evidence>
<evidence type="ECO:0000256" key="2">
    <source>
        <dbReference type="ARBA" id="ARBA00001911"/>
    </source>
</evidence>
<comment type="cofactor">
    <cofactor evidence="17">
        <name>Co(2+)</name>
        <dbReference type="ChEBI" id="CHEBI:48828"/>
    </cofactor>
    <cofactor evidence="17">
        <name>Zn(2+)</name>
        <dbReference type="ChEBI" id="CHEBI:29105"/>
    </cofactor>
    <text evidence="17">Binds 1 divalent metal cation per subunit. Can use either Co(2+) or Zn(2+).</text>
</comment>
<dbReference type="InterPro" id="IPR056179">
    <property type="entry name" value="DHQS_C"/>
</dbReference>
<keyword evidence="13 17" id="KW-0520">NAD</keyword>
<keyword evidence="12 17" id="KW-0862">Zinc</keyword>
<organism evidence="20 21">
    <name type="scientific">Actinomadura rudentiformis</name>
    <dbReference type="NCBI Taxonomy" id="359158"/>
    <lineage>
        <taxon>Bacteria</taxon>
        <taxon>Bacillati</taxon>
        <taxon>Actinomycetota</taxon>
        <taxon>Actinomycetes</taxon>
        <taxon>Streptosporangiales</taxon>
        <taxon>Thermomonosporaceae</taxon>
        <taxon>Actinomadura</taxon>
    </lineage>
</organism>
<reference evidence="20 21" key="1">
    <citation type="submission" date="2019-09" db="EMBL/GenBank/DDBJ databases">
        <title>Actinomadura physcomitrii sp. nov., a novel actinomycete isolated from moss [Physcomitrium sphaericum (Ludw) Fuernr].</title>
        <authorList>
            <person name="Zhuang X."/>
            <person name="Liu C."/>
        </authorList>
    </citation>
    <scope>NUCLEOTIDE SEQUENCE [LARGE SCALE GENOMIC DNA]</scope>
    <source>
        <strain evidence="20 21">HMC1</strain>
    </source>
</reference>
<gene>
    <name evidence="17" type="primary">aroB</name>
    <name evidence="20" type="ORF">F8566_36690</name>
</gene>
<dbReference type="SUPFAM" id="SSF56796">
    <property type="entry name" value="Dehydroquinate synthase-like"/>
    <property type="match status" value="1"/>
</dbReference>
<comment type="cofactor">
    <cofactor evidence="2 17">
        <name>NAD(+)</name>
        <dbReference type="ChEBI" id="CHEBI:57540"/>
    </cofactor>
</comment>
<protein>
    <recommendedName>
        <fullName evidence="7 17">3-dehydroquinate synthase</fullName>
        <shortName evidence="17">DHQS</shortName>
        <ecNumber evidence="6 17">4.2.3.4</ecNumber>
    </recommendedName>
</protein>
<dbReference type="NCBIfam" id="TIGR01357">
    <property type="entry name" value="aroB"/>
    <property type="match status" value="1"/>
</dbReference>
<keyword evidence="14 17" id="KW-0057">Aromatic amino acid biosynthesis</keyword>
<feature type="binding site" evidence="17">
    <location>
        <position position="262"/>
    </location>
    <ligand>
        <name>Zn(2+)</name>
        <dbReference type="ChEBI" id="CHEBI:29105"/>
    </ligand>
</feature>
<evidence type="ECO:0000256" key="1">
    <source>
        <dbReference type="ARBA" id="ARBA00001393"/>
    </source>
</evidence>
<evidence type="ECO:0000256" key="11">
    <source>
        <dbReference type="ARBA" id="ARBA00022741"/>
    </source>
</evidence>
<dbReference type="InterPro" id="IPR030963">
    <property type="entry name" value="DHQ_synth_fam"/>
</dbReference>
<feature type="binding site" evidence="17">
    <location>
        <begin position="128"/>
        <end position="129"/>
    </location>
    <ligand>
        <name>NAD(+)</name>
        <dbReference type="ChEBI" id="CHEBI:57540"/>
    </ligand>
</feature>
<feature type="binding site" evidence="17">
    <location>
        <position position="141"/>
    </location>
    <ligand>
        <name>NAD(+)</name>
        <dbReference type="ChEBI" id="CHEBI:57540"/>
    </ligand>
</feature>
<sequence length="358" mass="37447">MTETRVHVGGADPYDVVIGTGVLGELPGLLGERVRTVAVVHAEGLPEIARPVCGALEQAGYTVHALPVPDGEAAKEVGVLAGLWSRFAQLGMTRSDAVVGVGGGATTDLAGFAAASWLRGVKAVLVPTTLLGMVDAAVGGKTGINIPEGKNLVGAFHPPAGVLCDLATLVTMPHDDYISGLAEVIKAGFIADPVILDLVEADPEGAASPTGPHTRELVERAIRVKAEVVSADLKESGLREILNYGHTLAHAIEKAEDYRFRHGHAVAIGMVYAAELARLAGRLPQDVVDRHRKVISSVGLPVSYGADAWKELRATMTIDKKSRGATLRFVVLDAIAVPGRLEAPDEDLLAAAYQEVGR</sequence>
<evidence type="ECO:0000256" key="13">
    <source>
        <dbReference type="ARBA" id="ARBA00023027"/>
    </source>
</evidence>
<feature type="binding site" evidence="17">
    <location>
        <position position="246"/>
    </location>
    <ligand>
        <name>Zn(2+)</name>
        <dbReference type="ChEBI" id="CHEBI:29105"/>
    </ligand>
</feature>
<feature type="binding site" evidence="17">
    <location>
        <begin position="104"/>
        <end position="108"/>
    </location>
    <ligand>
        <name>NAD(+)</name>
        <dbReference type="ChEBI" id="CHEBI:57540"/>
    </ligand>
</feature>
<dbReference type="GO" id="GO:0005737">
    <property type="term" value="C:cytoplasm"/>
    <property type="evidence" value="ECO:0007669"/>
    <property type="project" value="UniProtKB-SubCell"/>
</dbReference>
<proteinExistence type="inferred from homology"/>
<dbReference type="OrthoDB" id="9806583at2"/>
<evidence type="ECO:0000259" key="19">
    <source>
        <dbReference type="Pfam" id="PF24621"/>
    </source>
</evidence>
<dbReference type="PIRSF" id="PIRSF001455">
    <property type="entry name" value="DHQ_synth"/>
    <property type="match status" value="1"/>
</dbReference>
<feature type="binding site" evidence="17">
    <location>
        <position position="150"/>
    </location>
    <ligand>
        <name>NAD(+)</name>
        <dbReference type="ChEBI" id="CHEBI:57540"/>
    </ligand>
</feature>
<feature type="domain" description="3-dehydroquinate synthase C-terminal" evidence="19">
    <location>
        <begin position="180"/>
        <end position="322"/>
    </location>
</feature>
<dbReference type="GO" id="GO:0000166">
    <property type="term" value="F:nucleotide binding"/>
    <property type="evidence" value="ECO:0007669"/>
    <property type="project" value="UniProtKB-KW"/>
</dbReference>
<evidence type="ECO:0000256" key="4">
    <source>
        <dbReference type="ARBA" id="ARBA00004661"/>
    </source>
</evidence>
<keyword evidence="21" id="KW-1185">Reference proteome</keyword>
<evidence type="ECO:0000256" key="14">
    <source>
        <dbReference type="ARBA" id="ARBA00023141"/>
    </source>
</evidence>
<keyword evidence="11 17" id="KW-0547">Nucleotide-binding</keyword>
<dbReference type="GO" id="GO:0009073">
    <property type="term" value="P:aromatic amino acid family biosynthetic process"/>
    <property type="evidence" value="ECO:0007669"/>
    <property type="project" value="UniProtKB-KW"/>
</dbReference>
<dbReference type="EC" id="4.2.3.4" evidence="6 17"/>
<dbReference type="Pfam" id="PF24621">
    <property type="entry name" value="DHQS_C"/>
    <property type="match status" value="1"/>
</dbReference>
<evidence type="ECO:0000313" key="21">
    <source>
        <dbReference type="Proteomes" id="UP000468735"/>
    </source>
</evidence>
<dbReference type="Pfam" id="PF01761">
    <property type="entry name" value="DHQ_synthase"/>
    <property type="match status" value="1"/>
</dbReference>
<comment type="catalytic activity">
    <reaction evidence="1 17">
        <text>7-phospho-2-dehydro-3-deoxy-D-arabino-heptonate = 3-dehydroquinate + phosphate</text>
        <dbReference type="Rhea" id="RHEA:21968"/>
        <dbReference type="ChEBI" id="CHEBI:32364"/>
        <dbReference type="ChEBI" id="CHEBI:43474"/>
        <dbReference type="ChEBI" id="CHEBI:58394"/>
        <dbReference type="EC" id="4.2.3.4"/>
    </reaction>
</comment>
<evidence type="ECO:0000256" key="6">
    <source>
        <dbReference type="ARBA" id="ARBA00013031"/>
    </source>
</evidence>
<accession>A0A6H9YS16</accession>
<evidence type="ECO:0000256" key="17">
    <source>
        <dbReference type="HAMAP-Rule" id="MF_00110"/>
    </source>
</evidence>
<keyword evidence="8 17" id="KW-0963">Cytoplasm</keyword>
<feature type="binding site" evidence="17">
    <location>
        <begin position="168"/>
        <end position="171"/>
    </location>
    <ligand>
        <name>NAD(+)</name>
        <dbReference type="ChEBI" id="CHEBI:57540"/>
    </ligand>
</feature>
<comment type="caution">
    <text evidence="20">The sequence shown here is derived from an EMBL/GenBank/DDBJ whole genome shotgun (WGS) entry which is preliminary data.</text>
</comment>
<keyword evidence="10 17" id="KW-0479">Metal-binding</keyword>
<dbReference type="InterPro" id="IPR030960">
    <property type="entry name" value="DHQS/DOIS_N"/>
</dbReference>
<comment type="function">
    <text evidence="17">Catalyzes the conversion of 3-deoxy-D-arabino-heptulosonate 7-phosphate (DAHP) to dehydroquinate (DHQ).</text>
</comment>
<name>A0A6H9YS16_9ACTN</name>
<dbReference type="AlphaFoldDB" id="A0A6H9YS16"/>
<dbReference type="GO" id="GO:0046872">
    <property type="term" value="F:metal ion binding"/>
    <property type="evidence" value="ECO:0007669"/>
    <property type="project" value="UniProtKB-KW"/>
</dbReference>
<dbReference type="PANTHER" id="PTHR43622:SF7">
    <property type="entry name" value="3-DEHYDROQUINATE SYNTHASE, CHLOROPLASTIC"/>
    <property type="match status" value="1"/>
</dbReference>
<dbReference type="RefSeq" id="WP_151566482.1">
    <property type="nucleotide sequence ID" value="NZ_WBMT01000020.1"/>
</dbReference>
<evidence type="ECO:0000256" key="15">
    <source>
        <dbReference type="ARBA" id="ARBA00023239"/>
    </source>
</evidence>
<dbReference type="GO" id="GO:0003856">
    <property type="term" value="F:3-dehydroquinate synthase activity"/>
    <property type="evidence" value="ECO:0007669"/>
    <property type="project" value="UniProtKB-UniRule"/>
</dbReference>
<keyword evidence="9 17" id="KW-0028">Amino-acid biosynthesis</keyword>
<evidence type="ECO:0000313" key="20">
    <source>
        <dbReference type="EMBL" id="KAB2343082.1"/>
    </source>
</evidence>
<feature type="domain" description="3-dehydroquinate synthase N-terminal" evidence="18">
    <location>
        <begin position="67"/>
        <end position="177"/>
    </location>
</feature>
<dbReference type="Gene3D" id="3.40.50.1970">
    <property type="match status" value="1"/>
</dbReference>
<dbReference type="InterPro" id="IPR050071">
    <property type="entry name" value="Dehydroquinate_synthase"/>
</dbReference>
<feature type="binding site" evidence="17">
    <location>
        <begin position="70"/>
        <end position="75"/>
    </location>
    <ligand>
        <name>NAD(+)</name>
        <dbReference type="ChEBI" id="CHEBI:57540"/>
    </ligand>
</feature>
<evidence type="ECO:0000256" key="12">
    <source>
        <dbReference type="ARBA" id="ARBA00022833"/>
    </source>
</evidence>
<keyword evidence="16 17" id="KW-0170">Cobalt</keyword>
<dbReference type="UniPathway" id="UPA00053">
    <property type="reaction ID" value="UER00085"/>
</dbReference>
<dbReference type="PANTHER" id="PTHR43622">
    <property type="entry name" value="3-DEHYDROQUINATE SYNTHASE"/>
    <property type="match status" value="1"/>
</dbReference>
<evidence type="ECO:0000256" key="5">
    <source>
        <dbReference type="ARBA" id="ARBA00005412"/>
    </source>
</evidence>
<evidence type="ECO:0000256" key="10">
    <source>
        <dbReference type="ARBA" id="ARBA00022723"/>
    </source>
</evidence>